<dbReference type="InterPro" id="IPR025749">
    <property type="entry name" value="Sphingomyelin_synth-like_dom"/>
</dbReference>
<keyword evidence="7" id="KW-0443">Lipid metabolism</keyword>
<keyword evidence="3" id="KW-0808">Transferase</keyword>
<keyword evidence="8 10" id="KW-0472">Membrane</keyword>
<evidence type="ECO:0000256" key="9">
    <source>
        <dbReference type="SAM" id="MobiDB-lite"/>
    </source>
</evidence>
<dbReference type="InterPro" id="IPR045221">
    <property type="entry name" value="Sphingomyelin_synth-like"/>
</dbReference>
<accession>A0A8K0P511</accession>
<protein>
    <recommendedName>
        <fullName evidence="11">Sphingomyelin synthase-like domain-containing protein</fullName>
    </recommendedName>
</protein>
<name>A0A8K0P511_LADFU</name>
<dbReference type="GO" id="GO:0000139">
    <property type="term" value="C:Golgi membrane"/>
    <property type="evidence" value="ECO:0007669"/>
    <property type="project" value="TreeGrafter"/>
</dbReference>
<comment type="similarity">
    <text evidence="2">Belongs to the sphingomyelin synthase family.</text>
</comment>
<keyword evidence="4 10" id="KW-0812">Transmembrane</keyword>
<evidence type="ECO:0000313" key="12">
    <source>
        <dbReference type="EMBL" id="KAG8233362.1"/>
    </source>
</evidence>
<feature type="transmembrane region" description="Helical" evidence="10">
    <location>
        <begin position="179"/>
        <end position="199"/>
    </location>
</feature>
<dbReference type="GO" id="GO:0047493">
    <property type="term" value="F:ceramide cholinephosphotransferase activity"/>
    <property type="evidence" value="ECO:0007669"/>
    <property type="project" value="TreeGrafter"/>
</dbReference>
<evidence type="ECO:0000256" key="10">
    <source>
        <dbReference type="SAM" id="Phobius"/>
    </source>
</evidence>
<feature type="transmembrane region" description="Helical" evidence="10">
    <location>
        <begin position="225"/>
        <end position="247"/>
    </location>
</feature>
<keyword evidence="13" id="KW-1185">Reference proteome</keyword>
<feature type="transmembrane region" description="Helical" evidence="10">
    <location>
        <begin position="324"/>
        <end position="340"/>
    </location>
</feature>
<dbReference type="GO" id="GO:0033188">
    <property type="term" value="F:sphingomyelin synthase activity"/>
    <property type="evidence" value="ECO:0007669"/>
    <property type="project" value="TreeGrafter"/>
</dbReference>
<evidence type="ECO:0000256" key="4">
    <source>
        <dbReference type="ARBA" id="ARBA00022692"/>
    </source>
</evidence>
<evidence type="ECO:0000256" key="8">
    <source>
        <dbReference type="ARBA" id="ARBA00023136"/>
    </source>
</evidence>
<dbReference type="GO" id="GO:0005789">
    <property type="term" value="C:endoplasmic reticulum membrane"/>
    <property type="evidence" value="ECO:0007669"/>
    <property type="project" value="TreeGrafter"/>
</dbReference>
<proteinExistence type="inferred from homology"/>
<comment type="caution">
    <text evidence="12">The sequence shown here is derived from an EMBL/GenBank/DDBJ whole genome shotgun (WGS) entry which is preliminary data.</text>
</comment>
<dbReference type="OrthoDB" id="422827at2759"/>
<evidence type="ECO:0000256" key="3">
    <source>
        <dbReference type="ARBA" id="ARBA00022679"/>
    </source>
</evidence>
<evidence type="ECO:0000259" key="11">
    <source>
        <dbReference type="Pfam" id="PF14360"/>
    </source>
</evidence>
<dbReference type="GO" id="GO:0006686">
    <property type="term" value="P:sphingomyelin biosynthetic process"/>
    <property type="evidence" value="ECO:0007669"/>
    <property type="project" value="TreeGrafter"/>
</dbReference>
<dbReference type="Pfam" id="PF14360">
    <property type="entry name" value="PAP2_C"/>
    <property type="match status" value="1"/>
</dbReference>
<dbReference type="AlphaFoldDB" id="A0A8K0P511"/>
<dbReference type="GO" id="GO:0005886">
    <property type="term" value="C:plasma membrane"/>
    <property type="evidence" value="ECO:0007669"/>
    <property type="project" value="TreeGrafter"/>
</dbReference>
<evidence type="ECO:0000313" key="13">
    <source>
        <dbReference type="Proteomes" id="UP000792457"/>
    </source>
</evidence>
<dbReference type="PANTHER" id="PTHR21290:SF27">
    <property type="entry name" value="PHOSPHATIDYLCHOLINE:CERAMIDE CHOLINEPHOSPHOTRANSFERASE 1"/>
    <property type="match status" value="1"/>
</dbReference>
<dbReference type="GO" id="GO:0046513">
    <property type="term" value="P:ceramide biosynthetic process"/>
    <property type="evidence" value="ECO:0007669"/>
    <property type="project" value="TreeGrafter"/>
</dbReference>
<feature type="region of interest" description="Disordered" evidence="9">
    <location>
        <begin position="1"/>
        <end position="66"/>
    </location>
</feature>
<evidence type="ECO:0000256" key="6">
    <source>
        <dbReference type="ARBA" id="ARBA00022989"/>
    </source>
</evidence>
<feature type="transmembrane region" description="Helical" evidence="10">
    <location>
        <begin position="349"/>
        <end position="369"/>
    </location>
</feature>
<keyword evidence="6 10" id="KW-1133">Transmembrane helix</keyword>
<dbReference type="Proteomes" id="UP000792457">
    <property type="component" value="Unassembled WGS sequence"/>
</dbReference>
<feature type="transmembrane region" description="Helical" evidence="10">
    <location>
        <begin position="375"/>
        <end position="394"/>
    </location>
</feature>
<feature type="transmembrane region" description="Helical" evidence="10">
    <location>
        <begin position="259"/>
        <end position="281"/>
    </location>
</feature>
<gene>
    <name evidence="12" type="ORF">J437_LFUL005823</name>
</gene>
<dbReference type="EMBL" id="KZ308713">
    <property type="protein sequence ID" value="KAG8233362.1"/>
    <property type="molecule type" value="Genomic_DNA"/>
</dbReference>
<evidence type="ECO:0000256" key="7">
    <source>
        <dbReference type="ARBA" id="ARBA00023098"/>
    </source>
</evidence>
<evidence type="ECO:0000256" key="2">
    <source>
        <dbReference type="ARBA" id="ARBA00005441"/>
    </source>
</evidence>
<reference evidence="12" key="2">
    <citation type="submission" date="2017-10" db="EMBL/GenBank/DDBJ databases">
        <title>Ladona fulva Genome sequencing and assembly.</title>
        <authorList>
            <person name="Murali S."/>
            <person name="Richards S."/>
            <person name="Bandaranaike D."/>
            <person name="Bellair M."/>
            <person name="Blankenburg K."/>
            <person name="Chao H."/>
            <person name="Dinh H."/>
            <person name="Doddapaneni H."/>
            <person name="Dugan-Rocha S."/>
            <person name="Elkadiri S."/>
            <person name="Gnanaolivu R."/>
            <person name="Hernandez B."/>
            <person name="Skinner E."/>
            <person name="Javaid M."/>
            <person name="Lee S."/>
            <person name="Li M."/>
            <person name="Ming W."/>
            <person name="Munidasa M."/>
            <person name="Muniz J."/>
            <person name="Nguyen L."/>
            <person name="Hughes D."/>
            <person name="Osuji N."/>
            <person name="Pu L.-L."/>
            <person name="Puazo M."/>
            <person name="Qu C."/>
            <person name="Quiroz J."/>
            <person name="Raj R."/>
            <person name="Weissenberger G."/>
            <person name="Xin Y."/>
            <person name="Zou X."/>
            <person name="Han Y."/>
            <person name="Worley K."/>
            <person name="Muzny D."/>
            <person name="Gibbs R."/>
        </authorList>
    </citation>
    <scope>NUCLEOTIDE SEQUENCE</scope>
    <source>
        <strain evidence="12">Sampled in the wild</strain>
    </source>
</reference>
<sequence length="452" mass="50406">MVLDPKSSHGDYGSFQSTDRPNHNSHLLHHFLRSPSTSPSAPIPRRGSPTSTGTSANEGNGPPEEAEEELIAGGAGIALPMTQDVYQRQPLLGGAPKGVHHHHVHHHGWELGEGPLEQEYFQQKDADALSNVGSSVSGAGGGGIGGGPGVCSANGVVRIDVPAPLREEPRFPKEKWKTFVALLFLIINFVLTTASLALVHERVPDRDKYGPLPDVVLDHITAVDWGLSVSEILIMICSNTALLVLLFHRHRFIVLRRIFLILGILYLMRSITMYVTVLPVASQTYYCSPKANSTSSFLVVRRVLQLLSGFGLSINGQHTYCGDYIYSGHTVILVMSYLIIREYTPKRCYLVHWTACLCALTGVIMVLIARGHYTVDVLLAYFITTRLFWIYHTMANNTSLKQKGPNNFLSRVWWYPMFRYFEGNVGGPVPRQYEWPLPWPRRFLAKHPNRDS</sequence>
<feature type="domain" description="Sphingomyelin synthase-like" evidence="11">
    <location>
        <begin position="321"/>
        <end position="393"/>
    </location>
</feature>
<keyword evidence="5" id="KW-0746">Sphingolipid metabolism</keyword>
<evidence type="ECO:0000256" key="5">
    <source>
        <dbReference type="ARBA" id="ARBA00022919"/>
    </source>
</evidence>
<evidence type="ECO:0000256" key="1">
    <source>
        <dbReference type="ARBA" id="ARBA00004141"/>
    </source>
</evidence>
<organism evidence="12 13">
    <name type="scientific">Ladona fulva</name>
    <name type="common">Scarce chaser dragonfly</name>
    <name type="synonym">Libellula fulva</name>
    <dbReference type="NCBI Taxonomy" id="123851"/>
    <lineage>
        <taxon>Eukaryota</taxon>
        <taxon>Metazoa</taxon>
        <taxon>Ecdysozoa</taxon>
        <taxon>Arthropoda</taxon>
        <taxon>Hexapoda</taxon>
        <taxon>Insecta</taxon>
        <taxon>Pterygota</taxon>
        <taxon>Palaeoptera</taxon>
        <taxon>Odonata</taxon>
        <taxon>Epiprocta</taxon>
        <taxon>Anisoptera</taxon>
        <taxon>Libelluloidea</taxon>
        <taxon>Libellulidae</taxon>
        <taxon>Ladona</taxon>
    </lineage>
</organism>
<dbReference type="PANTHER" id="PTHR21290">
    <property type="entry name" value="SPHINGOMYELIN SYNTHETASE"/>
    <property type="match status" value="1"/>
</dbReference>
<comment type="subcellular location">
    <subcellularLocation>
        <location evidence="1">Membrane</location>
        <topology evidence="1">Multi-pass membrane protein</topology>
    </subcellularLocation>
</comment>
<reference evidence="12" key="1">
    <citation type="submission" date="2013-04" db="EMBL/GenBank/DDBJ databases">
        <authorList>
            <person name="Qu J."/>
            <person name="Murali S.C."/>
            <person name="Bandaranaike D."/>
            <person name="Bellair M."/>
            <person name="Blankenburg K."/>
            <person name="Chao H."/>
            <person name="Dinh H."/>
            <person name="Doddapaneni H."/>
            <person name="Downs B."/>
            <person name="Dugan-Rocha S."/>
            <person name="Elkadiri S."/>
            <person name="Gnanaolivu R.D."/>
            <person name="Hernandez B."/>
            <person name="Javaid M."/>
            <person name="Jayaseelan J.C."/>
            <person name="Lee S."/>
            <person name="Li M."/>
            <person name="Ming W."/>
            <person name="Munidasa M."/>
            <person name="Muniz J."/>
            <person name="Nguyen L."/>
            <person name="Ongeri F."/>
            <person name="Osuji N."/>
            <person name="Pu L.-L."/>
            <person name="Puazo M."/>
            <person name="Qu C."/>
            <person name="Quiroz J."/>
            <person name="Raj R."/>
            <person name="Weissenberger G."/>
            <person name="Xin Y."/>
            <person name="Zou X."/>
            <person name="Han Y."/>
            <person name="Richards S."/>
            <person name="Worley K."/>
            <person name="Muzny D."/>
            <person name="Gibbs R."/>
        </authorList>
    </citation>
    <scope>NUCLEOTIDE SEQUENCE</scope>
    <source>
        <strain evidence="12">Sampled in the wild</strain>
    </source>
</reference>